<dbReference type="GO" id="GO:0005262">
    <property type="term" value="F:calcium channel activity"/>
    <property type="evidence" value="ECO:0007669"/>
    <property type="project" value="TreeGrafter"/>
</dbReference>
<evidence type="ECO:0000313" key="8">
    <source>
        <dbReference type="EMBL" id="TGY94695.1"/>
    </source>
</evidence>
<keyword evidence="9" id="KW-1185">Reference proteome</keyword>
<dbReference type="InterPro" id="IPR004481">
    <property type="entry name" value="K/Na/Ca-exchanger"/>
</dbReference>
<keyword evidence="3 6" id="KW-1133">Transmembrane helix</keyword>
<keyword evidence="4 6" id="KW-0472">Membrane</keyword>
<dbReference type="GO" id="GO:0005886">
    <property type="term" value="C:plasma membrane"/>
    <property type="evidence" value="ECO:0007669"/>
    <property type="project" value="TreeGrafter"/>
</dbReference>
<dbReference type="InterPro" id="IPR044880">
    <property type="entry name" value="NCX_ion-bd_dom_sf"/>
</dbReference>
<evidence type="ECO:0000256" key="2">
    <source>
        <dbReference type="ARBA" id="ARBA00022692"/>
    </source>
</evidence>
<dbReference type="GO" id="GO:0006874">
    <property type="term" value="P:intracellular calcium ion homeostasis"/>
    <property type="evidence" value="ECO:0007669"/>
    <property type="project" value="TreeGrafter"/>
</dbReference>
<dbReference type="Proteomes" id="UP000305451">
    <property type="component" value="Unassembled WGS sequence"/>
</dbReference>
<feature type="region of interest" description="Disordered" evidence="5">
    <location>
        <begin position="169"/>
        <end position="196"/>
    </location>
</feature>
<feature type="transmembrane region" description="Helical" evidence="6">
    <location>
        <begin position="202"/>
        <end position="221"/>
    </location>
</feature>
<evidence type="ECO:0000313" key="9">
    <source>
        <dbReference type="Proteomes" id="UP000305451"/>
    </source>
</evidence>
<comment type="subcellular location">
    <subcellularLocation>
        <location evidence="1">Membrane</location>
        <topology evidence="1">Multi-pass membrane protein</topology>
    </subcellularLocation>
</comment>
<dbReference type="EMBL" id="SRXV01000001">
    <property type="protein sequence ID" value="TGY94695.1"/>
    <property type="molecule type" value="Genomic_DNA"/>
</dbReference>
<keyword evidence="2 6" id="KW-0812">Transmembrane</keyword>
<name>A0A4S2HF26_9PROT</name>
<feature type="transmembrane region" description="Helical" evidence="6">
    <location>
        <begin position="324"/>
        <end position="346"/>
    </location>
</feature>
<feature type="transmembrane region" description="Helical" evidence="6">
    <location>
        <begin position="297"/>
        <end position="317"/>
    </location>
</feature>
<evidence type="ECO:0000256" key="4">
    <source>
        <dbReference type="ARBA" id="ARBA00023136"/>
    </source>
</evidence>
<protein>
    <submittedName>
        <fullName evidence="8">Sodium:calcium antiporter</fullName>
    </submittedName>
</protein>
<dbReference type="PANTHER" id="PTHR10846">
    <property type="entry name" value="SODIUM/POTASSIUM/CALCIUM EXCHANGER"/>
    <property type="match status" value="1"/>
</dbReference>
<evidence type="ECO:0000256" key="1">
    <source>
        <dbReference type="ARBA" id="ARBA00004141"/>
    </source>
</evidence>
<feature type="transmembrane region" description="Helical" evidence="6">
    <location>
        <begin position="138"/>
        <end position="161"/>
    </location>
</feature>
<dbReference type="GO" id="GO:0008273">
    <property type="term" value="F:calcium, potassium:sodium antiporter activity"/>
    <property type="evidence" value="ECO:0007669"/>
    <property type="project" value="TreeGrafter"/>
</dbReference>
<feature type="compositionally biased region" description="Acidic residues" evidence="5">
    <location>
        <begin position="179"/>
        <end position="191"/>
    </location>
</feature>
<feature type="transmembrane region" description="Helical" evidence="6">
    <location>
        <begin position="113"/>
        <end position="132"/>
    </location>
</feature>
<feature type="transmembrane region" description="Helical" evidence="6">
    <location>
        <begin position="45"/>
        <end position="71"/>
    </location>
</feature>
<evidence type="ECO:0000256" key="5">
    <source>
        <dbReference type="SAM" id="MobiDB-lite"/>
    </source>
</evidence>
<dbReference type="Pfam" id="PF01699">
    <property type="entry name" value="Na_Ca_ex"/>
    <property type="match status" value="2"/>
</dbReference>
<sequence>MTISLIANLPLPAVIAGFLICTLIIASAGAQLAERCDVIADRTGWGEALVGAVLLGAATSLPGIITSVATAAQGFPALSSSNAVGGIAVQTAFLAIADLVYRRANLEHAAASLANITEGALLLAMLAIPLVTYSGPDFTIAGIHPSTIVMLAAYGFGLQLVRRARTAPMWTPEMTRETQEDEAEGAPEENGETPGAPPWTSFALLALLTGLAGFGISQFAVVLADRTPLSEVAIGGLFTAIATSLPELVTSIAAVRRGALTLAVGGILGGNAFDTLFLSFSDIAYRGGSLYHAMPTGAVFTISMSILMTAVLMLGLLRRQRVGFAGIGFESALILAFYAVTVGVLFF</sequence>
<dbReference type="InterPro" id="IPR004837">
    <property type="entry name" value="NaCa_Exmemb"/>
</dbReference>
<reference evidence="8 9" key="1">
    <citation type="journal article" date="2013" name="Int. J. Syst. Evol. Microbiol.">
        <title>Marinicauda pacifica gen. nov., sp. nov., a prosthecate alphaproteobacterium of the family Hyphomonadaceae isolated from deep seawater.</title>
        <authorList>
            <person name="Zhang X.Y."/>
            <person name="Li G.W."/>
            <person name="Wang C.S."/>
            <person name="Zhang Y.J."/>
            <person name="Xu X.W."/>
            <person name="Li H."/>
            <person name="Liu A."/>
            <person name="Liu C."/>
            <person name="Xie B.B."/>
            <person name="Qin Q.L."/>
            <person name="Xu Z."/>
            <person name="Chen X.L."/>
            <person name="Zhou B.C."/>
            <person name="Zhang Y.Z."/>
        </authorList>
    </citation>
    <scope>NUCLEOTIDE SEQUENCE [LARGE SCALE GENOMIC DNA]</scope>
    <source>
        <strain evidence="8 9">P-1 km-3</strain>
    </source>
</reference>
<feature type="transmembrane region" description="Helical" evidence="6">
    <location>
        <begin position="262"/>
        <end position="285"/>
    </location>
</feature>
<feature type="transmembrane region" description="Helical" evidence="6">
    <location>
        <begin position="12"/>
        <end position="33"/>
    </location>
</feature>
<comment type="caution">
    <text evidence="8">The sequence shown here is derived from an EMBL/GenBank/DDBJ whole genome shotgun (WGS) entry which is preliminary data.</text>
</comment>
<gene>
    <name evidence="8" type="ORF">E5162_05335</name>
</gene>
<feature type="domain" description="Sodium/calcium exchanger membrane region" evidence="7">
    <location>
        <begin position="15"/>
        <end position="132"/>
    </location>
</feature>
<feature type="transmembrane region" description="Helical" evidence="6">
    <location>
        <begin position="83"/>
        <end position="101"/>
    </location>
</feature>
<proteinExistence type="predicted"/>
<dbReference type="PANTHER" id="PTHR10846:SF8">
    <property type="entry name" value="INNER MEMBRANE PROTEIN YRBG"/>
    <property type="match status" value="1"/>
</dbReference>
<dbReference type="AlphaFoldDB" id="A0A4S2HF26"/>
<dbReference type="OrthoDB" id="153124at2"/>
<organism evidence="8 9">
    <name type="scientific">Marinicauda pacifica</name>
    <dbReference type="NCBI Taxonomy" id="1133559"/>
    <lineage>
        <taxon>Bacteria</taxon>
        <taxon>Pseudomonadati</taxon>
        <taxon>Pseudomonadota</taxon>
        <taxon>Alphaproteobacteria</taxon>
        <taxon>Maricaulales</taxon>
        <taxon>Maricaulaceae</taxon>
        <taxon>Marinicauda</taxon>
    </lineage>
</organism>
<feature type="transmembrane region" description="Helical" evidence="6">
    <location>
        <begin position="233"/>
        <end position="255"/>
    </location>
</feature>
<dbReference type="Gene3D" id="1.20.1420.30">
    <property type="entry name" value="NCX, central ion-binding region"/>
    <property type="match status" value="2"/>
</dbReference>
<evidence type="ECO:0000256" key="3">
    <source>
        <dbReference type="ARBA" id="ARBA00022989"/>
    </source>
</evidence>
<evidence type="ECO:0000256" key="6">
    <source>
        <dbReference type="SAM" id="Phobius"/>
    </source>
</evidence>
<dbReference type="RefSeq" id="WP_135943892.1">
    <property type="nucleotide sequence ID" value="NZ_BMEI01000001.1"/>
</dbReference>
<evidence type="ECO:0000259" key="7">
    <source>
        <dbReference type="Pfam" id="PF01699"/>
    </source>
</evidence>
<feature type="domain" description="Sodium/calcium exchanger membrane region" evidence="7">
    <location>
        <begin position="201"/>
        <end position="346"/>
    </location>
</feature>
<accession>A0A4S2HF26</accession>